<dbReference type="CDD" id="cd05233">
    <property type="entry name" value="SDR_c"/>
    <property type="match status" value="1"/>
</dbReference>
<comment type="similarity">
    <text evidence="1">Belongs to the short-chain dehydrogenases/reductases (SDR) family.</text>
</comment>
<gene>
    <name evidence="4" type="ORF">EJ03DRAFT_350234</name>
</gene>
<sequence>MPDQTKYTQNLKDKKVLIIGGSSGIGFCTAEAVVEHGAIVTVSSSNPDRVNKTLEKLKQSYPSAAAKISGHPANFGDIQKIEENLKTLLDAATKNGKLDHIIWTAGDALTTMKLESIDIEKVLKAGAVRFFGPMFLGKYAKNYLNAGPQSSITLTTGAVSERPNPEWSVVNSYATGLQGMTRGFALDLAPIRVNLVSPGAVETELWDGLPEDVRKNLFASYSNKMPTGRIGQPEHLAETYVYLLKDENISGSMISSNGGVLLK</sequence>
<dbReference type="Pfam" id="PF23441">
    <property type="entry name" value="SDR"/>
    <property type="match status" value="1"/>
</dbReference>
<dbReference type="InterPro" id="IPR051122">
    <property type="entry name" value="SDR_DHRS6-like"/>
</dbReference>
<evidence type="ECO:0000256" key="2">
    <source>
        <dbReference type="ARBA" id="ARBA00022857"/>
    </source>
</evidence>
<evidence type="ECO:0000313" key="5">
    <source>
        <dbReference type="Proteomes" id="UP000799436"/>
    </source>
</evidence>
<proteinExistence type="inferred from homology"/>
<dbReference type="Gene3D" id="3.40.50.720">
    <property type="entry name" value="NAD(P)-binding Rossmann-like Domain"/>
    <property type="match status" value="1"/>
</dbReference>
<keyword evidence="2" id="KW-0521">NADP</keyword>
<dbReference type="Proteomes" id="UP000799436">
    <property type="component" value="Unassembled WGS sequence"/>
</dbReference>
<dbReference type="InterPro" id="IPR002347">
    <property type="entry name" value="SDR_fam"/>
</dbReference>
<dbReference type="SUPFAM" id="SSF51735">
    <property type="entry name" value="NAD(P)-binding Rossmann-fold domains"/>
    <property type="match status" value="1"/>
</dbReference>
<accession>A0A6G1LCR2</accession>
<dbReference type="AlphaFoldDB" id="A0A6G1LCR2"/>
<name>A0A6G1LCR2_9PEZI</name>
<dbReference type="PANTHER" id="PTHR43477:SF1">
    <property type="entry name" value="DIHYDROANTICAPSIN 7-DEHYDROGENASE"/>
    <property type="match status" value="1"/>
</dbReference>
<reference evidence="4" key="1">
    <citation type="journal article" date="2020" name="Stud. Mycol.">
        <title>101 Dothideomycetes genomes: a test case for predicting lifestyles and emergence of pathogens.</title>
        <authorList>
            <person name="Haridas S."/>
            <person name="Albert R."/>
            <person name="Binder M."/>
            <person name="Bloem J."/>
            <person name="Labutti K."/>
            <person name="Salamov A."/>
            <person name="Andreopoulos B."/>
            <person name="Baker S."/>
            <person name="Barry K."/>
            <person name="Bills G."/>
            <person name="Bluhm B."/>
            <person name="Cannon C."/>
            <person name="Castanera R."/>
            <person name="Culley D."/>
            <person name="Daum C."/>
            <person name="Ezra D."/>
            <person name="Gonzalez J."/>
            <person name="Henrissat B."/>
            <person name="Kuo A."/>
            <person name="Liang C."/>
            <person name="Lipzen A."/>
            <person name="Lutzoni F."/>
            <person name="Magnuson J."/>
            <person name="Mondo S."/>
            <person name="Nolan M."/>
            <person name="Ohm R."/>
            <person name="Pangilinan J."/>
            <person name="Park H.-J."/>
            <person name="Ramirez L."/>
            <person name="Alfaro M."/>
            <person name="Sun H."/>
            <person name="Tritt A."/>
            <person name="Yoshinaga Y."/>
            <person name="Zwiers L.-H."/>
            <person name="Turgeon B."/>
            <person name="Goodwin S."/>
            <person name="Spatafora J."/>
            <person name="Crous P."/>
            <person name="Grigoriev I."/>
        </authorList>
    </citation>
    <scope>NUCLEOTIDE SEQUENCE</scope>
    <source>
        <strain evidence="4">CBS 116005</strain>
    </source>
</reference>
<dbReference type="InterPro" id="IPR036291">
    <property type="entry name" value="NAD(P)-bd_dom_sf"/>
</dbReference>
<keyword evidence="3" id="KW-0560">Oxidoreductase</keyword>
<dbReference type="InterPro" id="IPR057571">
    <property type="entry name" value="SDR_PhqE-like"/>
</dbReference>
<dbReference type="OrthoDB" id="294295at2759"/>
<dbReference type="PANTHER" id="PTHR43477">
    <property type="entry name" value="DIHYDROANTICAPSIN 7-DEHYDROGENASE"/>
    <property type="match status" value="1"/>
</dbReference>
<organism evidence="4 5">
    <name type="scientific">Teratosphaeria nubilosa</name>
    <dbReference type="NCBI Taxonomy" id="161662"/>
    <lineage>
        <taxon>Eukaryota</taxon>
        <taxon>Fungi</taxon>
        <taxon>Dikarya</taxon>
        <taxon>Ascomycota</taxon>
        <taxon>Pezizomycotina</taxon>
        <taxon>Dothideomycetes</taxon>
        <taxon>Dothideomycetidae</taxon>
        <taxon>Mycosphaerellales</taxon>
        <taxon>Teratosphaeriaceae</taxon>
        <taxon>Teratosphaeria</taxon>
    </lineage>
</organism>
<dbReference type="EMBL" id="ML995824">
    <property type="protein sequence ID" value="KAF2770645.1"/>
    <property type="molecule type" value="Genomic_DNA"/>
</dbReference>
<dbReference type="GO" id="GO:0016491">
    <property type="term" value="F:oxidoreductase activity"/>
    <property type="evidence" value="ECO:0007669"/>
    <property type="project" value="UniProtKB-KW"/>
</dbReference>
<evidence type="ECO:0000256" key="3">
    <source>
        <dbReference type="ARBA" id="ARBA00023002"/>
    </source>
</evidence>
<evidence type="ECO:0000313" key="4">
    <source>
        <dbReference type="EMBL" id="KAF2770645.1"/>
    </source>
</evidence>
<dbReference type="PRINTS" id="PR00081">
    <property type="entry name" value="GDHRDH"/>
</dbReference>
<keyword evidence="5" id="KW-1185">Reference proteome</keyword>
<protein>
    <submittedName>
        <fullName evidence="4">NAD(P)-binding protein</fullName>
    </submittedName>
</protein>
<evidence type="ECO:0000256" key="1">
    <source>
        <dbReference type="ARBA" id="ARBA00006484"/>
    </source>
</evidence>